<dbReference type="EMBL" id="CACVAQ010000476">
    <property type="protein sequence ID" value="CAA6829263.1"/>
    <property type="molecule type" value="Genomic_DNA"/>
</dbReference>
<dbReference type="GO" id="GO:0003677">
    <property type="term" value="F:DNA binding"/>
    <property type="evidence" value="ECO:0007669"/>
    <property type="project" value="UniProtKB-KW"/>
</dbReference>
<dbReference type="SMART" id="SM00857">
    <property type="entry name" value="Resolvase"/>
    <property type="match status" value="1"/>
</dbReference>
<dbReference type="Pfam" id="PF00239">
    <property type="entry name" value="Resolvase"/>
    <property type="match status" value="1"/>
</dbReference>
<evidence type="ECO:0000313" key="4">
    <source>
        <dbReference type="EMBL" id="CAA6829263.1"/>
    </source>
</evidence>
<accession>A0A6S6UME5</accession>
<keyword evidence="2" id="KW-0233">DNA recombination</keyword>
<gene>
    <name evidence="4" type="ORF">HELGO_WM24072</name>
</gene>
<feature type="domain" description="Resolvase/invertase-type recombinase catalytic" evidence="3">
    <location>
        <begin position="4"/>
        <end position="156"/>
    </location>
</feature>
<dbReference type="SUPFAM" id="SSF53041">
    <property type="entry name" value="Resolvase-like"/>
    <property type="match status" value="1"/>
</dbReference>
<dbReference type="PANTHER" id="PTHR30461">
    <property type="entry name" value="DNA-INVERTASE FROM LAMBDOID PROPHAGE"/>
    <property type="match status" value="1"/>
</dbReference>
<dbReference type="InterPro" id="IPR050639">
    <property type="entry name" value="SSR_resolvase"/>
</dbReference>
<dbReference type="CDD" id="cd00338">
    <property type="entry name" value="Ser_Recombinase"/>
    <property type="match status" value="1"/>
</dbReference>
<protein>
    <recommendedName>
        <fullName evidence="3">Resolvase/invertase-type recombinase catalytic domain-containing protein</fullName>
    </recommendedName>
</protein>
<name>A0A6S6UME5_9BACT</name>
<dbReference type="InterPro" id="IPR036162">
    <property type="entry name" value="Resolvase-like_N_sf"/>
</dbReference>
<proteinExistence type="predicted"/>
<organism evidence="4">
    <name type="scientific">uncultured Aureispira sp</name>
    <dbReference type="NCBI Taxonomy" id="1331704"/>
    <lineage>
        <taxon>Bacteria</taxon>
        <taxon>Pseudomonadati</taxon>
        <taxon>Bacteroidota</taxon>
        <taxon>Saprospiria</taxon>
        <taxon>Saprospirales</taxon>
        <taxon>Saprospiraceae</taxon>
        <taxon>Aureispira</taxon>
        <taxon>environmental samples</taxon>
    </lineage>
</organism>
<sequence>MFKKYVIYYRVSTKKQGESGLGLKAQKAYLYHFLKEAEVVREFTEVQSGGDFETRLVLQEALELCATEGYTLAIAKIDRLSRKTEDALHIYNRLEGRLFSCDIPNIDKFTLTLFMAIADRERELISIRTKQALDAKKLEIGEWRNSTFLESARQKGQARIRQKARLNSNNRRATELIVLYKDKGLTLEVIAGKLNANGFRTSKGKLFQKTTVSRLWKRYEAEQVVL</sequence>
<reference evidence="4" key="1">
    <citation type="submission" date="2020-01" db="EMBL/GenBank/DDBJ databases">
        <authorList>
            <person name="Meier V. D."/>
            <person name="Meier V D."/>
        </authorList>
    </citation>
    <scope>NUCLEOTIDE SEQUENCE</scope>
    <source>
        <strain evidence="4">HLG_WM_MAG_10</strain>
    </source>
</reference>
<dbReference type="PROSITE" id="PS51736">
    <property type="entry name" value="RECOMBINASES_3"/>
    <property type="match status" value="1"/>
</dbReference>
<evidence type="ECO:0000256" key="2">
    <source>
        <dbReference type="ARBA" id="ARBA00023172"/>
    </source>
</evidence>
<dbReference type="PANTHER" id="PTHR30461:SF2">
    <property type="entry name" value="SERINE RECOMBINASE PINE-RELATED"/>
    <property type="match status" value="1"/>
</dbReference>
<dbReference type="GO" id="GO:0000150">
    <property type="term" value="F:DNA strand exchange activity"/>
    <property type="evidence" value="ECO:0007669"/>
    <property type="project" value="InterPro"/>
</dbReference>
<dbReference type="InterPro" id="IPR006119">
    <property type="entry name" value="Resolv_N"/>
</dbReference>
<dbReference type="Gene3D" id="3.40.50.1390">
    <property type="entry name" value="Resolvase, N-terminal catalytic domain"/>
    <property type="match status" value="1"/>
</dbReference>
<evidence type="ECO:0000259" key="3">
    <source>
        <dbReference type="PROSITE" id="PS51736"/>
    </source>
</evidence>
<dbReference type="AlphaFoldDB" id="A0A6S6UME5"/>
<evidence type="ECO:0000256" key="1">
    <source>
        <dbReference type="ARBA" id="ARBA00023125"/>
    </source>
</evidence>
<keyword evidence="1" id="KW-0238">DNA-binding</keyword>